<evidence type="ECO:0000256" key="8">
    <source>
        <dbReference type="SAM" id="MobiDB-lite"/>
    </source>
</evidence>
<keyword evidence="6" id="KW-0539">Nucleus</keyword>
<evidence type="ECO:0000256" key="4">
    <source>
        <dbReference type="ARBA" id="ARBA00023125"/>
    </source>
</evidence>
<evidence type="ECO:0000313" key="11">
    <source>
        <dbReference type="Proteomes" id="UP000654913"/>
    </source>
</evidence>
<dbReference type="EMBL" id="AP024443">
    <property type="protein sequence ID" value="BCS19028.1"/>
    <property type="molecule type" value="Genomic_DNA"/>
</dbReference>
<dbReference type="AlphaFoldDB" id="A0A7R8AJ07"/>
<dbReference type="GO" id="GO:0009267">
    <property type="term" value="P:cellular response to starvation"/>
    <property type="evidence" value="ECO:0007669"/>
    <property type="project" value="TreeGrafter"/>
</dbReference>
<dbReference type="InterPro" id="IPR001138">
    <property type="entry name" value="Zn2Cys6_DnaBD"/>
</dbReference>
<reference evidence="10" key="1">
    <citation type="submission" date="2021-01" db="EMBL/GenBank/DDBJ databases">
        <authorList>
            <consortium name="Aspergillus puulaauensis MK2 genome sequencing consortium"/>
            <person name="Kazuki M."/>
            <person name="Futagami T."/>
        </authorList>
    </citation>
    <scope>NUCLEOTIDE SEQUENCE</scope>
    <source>
        <strain evidence="10">MK2</strain>
    </source>
</reference>
<evidence type="ECO:0000256" key="3">
    <source>
        <dbReference type="ARBA" id="ARBA00023015"/>
    </source>
</evidence>
<evidence type="ECO:0000313" key="10">
    <source>
        <dbReference type="EMBL" id="BCS19028.1"/>
    </source>
</evidence>
<keyword evidence="11" id="KW-1185">Reference proteome</keyword>
<keyword evidence="1" id="KW-0479">Metal-binding</keyword>
<evidence type="ECO:0000256" key="1">
    <source>
        <dbReference type="ARBA" id="ARBA00022723"/>
    </source>
</evidence>
<sequence length="240" mass="26161">MGESVFRASDTQDPKPITSNAFEKSRPRKKARRSCSNCQRAHKTCGNERPCNQCVKRGIGLSCVDGNRKPPKYLLCDLERPAPSARVPQKQVNRIIAPTDDLGFAEFIDPTLLHAESPSSGLENQATMRLYWDDNGSVSPIGGSNKLQSPPSEQDLGPKTPEDMGMCGEGGLMADLFQPQISNEDGYDGHSHGGIHGRRPSYGISISSGWSDTFFPCEMDDEAGGVKKMARSAKYELALL</sequence>
<dbReference type="GeneID" id="64969033"/>
<evidence type="ECO:0000259" key="9">
    <source>
        <dbReference type="PROSITE" id="PS50048"/>
    </source>
</evidence>
<dbReference type="RefSeq" id="XP_041551222.1">
    <property type="nucleotide sequence ID" value="XM_041697992.1"/>
</dbReference>
<dbReference type="GO" id="GO:0005634">
    <property type="term" value="C:nucleus"/>
    <property type="evidence" value="ECO:0007669"/>
    <property type="project" value="TreeGrafter"/>
</dbReference>
<keyword evidence="3" id="KW-0805">Transcription regulation</keyword>
<dbReference type="GO" id="GO:0008270">
    <property type="term" value="F:zinc ion binding"/>
    <property type="evidence" value="ECO:0007669"/>
    <property type="project" value="InterPro"/>
</dbReference>
<dbReference type="PANTHER" id="PTHR47659:SF1">
    <property type="entry name" value="TRANSCRIPTION ACTIVATOR OF GLUCONEOGENESIS ERT1"/>
    <property type="match status" value="1"/>
</dbReference>
<evidence type="ECO:0000256" key="2">
    <source>
        <dbReference type="ARBA" id="ARBA00022833"/>
    </source>
</evidence>
<organism evidence="10 11">
    <name type="scientific">Aspergillus puulaauensis</name>
    <dbReference type="NCBI Taxonomy" id="1220207"/>
    <lineage>
        <taxon>Eukaryota</taxon>
        <taxon>Fungi</taxon>
        <taxon>Dikarya</taxon>
        <taxon>Ascomycota</taxon>
        <taxon>Pezizomycotina</taxon>
        <taxon>Eurotiomycetes</taxon>
        <taxon>Eurotiomycetidae</taxon>
        <taxon>Eurotiales</taxon>
        <taxon>Aspergillaceae</taxon>
        <taxon>Aspergillus</taxon>
    </lineage>
</organism>
<dbReference type="CDD" id="cd00067">
    <property type="entry name" value="GAL4"/>
    <property type="match status" value="1"/>
</dbReference>
<evidence type="ECO:0000256" key="6">
    <source>
        <dbReference type="ARBA" id="ARBA00023242"/>
    </source>
</evidence>
<dbReference type="PANTHER" id="PTHR47659">
    <property type="entry name" value="ZN(II)2CYS6 TRANSCRIPTION FACTOR (EUROFUNG)-RELATED"/>
    <property type="match status" value="1"/>
</dbReference>
<dbReference type="Proteomes" id="UP000654913">
    <property type="component" value="Chromosome 1"/>
</dbReference>
<dbReference type="SUPFAM" id="SSF57701">
    <property type="entry name" value="Zn2/Cys6 DNA-binding domain"/>
    <property type="match status" value="1"/>
</dbReference>
<dbReference type="PROSITE" id="PS50048">
    <property type="entry name" value="ZN2_CY6_FUNGAL_2"/>
    <property type="match status" value="1"/>
</dbReference>
<accession>A0A7R8AJ07</accession>
<feature type="domain" description="Zn(2)-C6 fungal-type" evidence="9">
    <location>
        <begin position="34"/>
        <end position="65"/>
    </location>
</feature>
<evidence type="ECO:0000256" key="5">
    <source>
        <dbReference type="ARBA" id="ARBA00023163"/>
    </source>
</evidence>
<dbReference type="OrthoDB" id="2538135at2759"/>
<dbReference type="SMART" id="SM00066">
    <property type="entry name" value="GAL4"/>
    <property type="match status" value="1"/>
</dbReference>
<reference evidence="10" key="2">
    <citation type="submission" date="2021-02" db="EMBL/GenBank/DDBJ databases">
        <title>Aspergillus puulaauensis MK2 genome sequence.</title>
        <authorList>
            <person name="Futagami T."/>
            <person name="Mori K."/>
            <person name="Kadooka C."/>
            <person name="Tanaka T."/>
        </authorList>
    </citation>
    <scope>NUCLEOTIDE SEQUENCE</scope>
    <source>
        <strain evidence="10">MK2</strain>
    </source>
</reference>
<dbReference type="InterPro" id="IPR050335">
    <property type="entry name" value="ERT1_acuK_gluconeogen_tf"/>
</dbReference>
<dbReference type="InterPro" id="IPR036864">
    <property type="entry name" value="Zn2-C6_fun-type_DNA-bd_sf"/>
</dbReference>
<keyword evidence="5" id="KW-0804">Transcription</keyword>
<keyword evidence="2" id="KW-0862">Zinc</keyword>
<feature type="region of interest" description="Disordered" evidence="8">
    <location>
        <begin position="1"/>
        <end position="33"/>
    </location>
</feature>
<feature type="region of interest" description="Disordered" evidence="8">
    <location>
        <begin position="133"/>
        <end position="161"/>
    </location>
</feature>
<evidence type="ECO:0000256" key="7">
    <source>
        <dbReference type="ARBA" id="ARBA00040750"/>
    </source>
</evidence>
<protein>
    <recommendedName>
        <fullName evidence="7">Transcription activator of gluconeogenesis acuK</fullName>
    </recommendedName>
</protein>
<gene>
    <name evidence="10" type="primary">ERT1_1</name>
    <name evidence="10" type="ORF">APUU_11856S</name>
</gene>
<dbReference type="KEGG" id="apuu:APUU_11856S"/>
<proteinExistence type="predicted"/>
<keyword evidence="4" id="KW-0238">DNA-binding</keyword>
<dbReference type="GO" id="GO:0000977">
    <property type="term" value="F:RNA polymerase II transcription regulatory region sequence-specific DNA binding"/>
    <property type="evidence" value="ECO:0007669"/>
    <property type="project" value="TreeGrafter"/>
</dbReference>
<dbReference type="GO" id="GO:0000981">
    <property type="term" value="F:DNA-binding transcription factor activity, RNA polymerase II-specific"/>
    <property type="evidence" value="ECO:0007669"/>
    <property type="project" value="InterPro"/>
</dbReference>
<name>A0A7R8AJ07_9EURO</name>